<dbReference type="InParanoid" id="A0A6J2XUF3"/>
<proteinExistence type="inferred from homology"/>
<evidence type="ECO:0000256" key="2">
    <source>
        <dbReference type="ARBA" id="ARBA00009634"/>
    </source>
</evidence>
<dbReference type="Pfam" id="PF13306">
    <property type="entry name" value="LRR_5"/>
    <property type="match status" value="1"/>
</dbReference>
<dbReference type="Proteomes" id="UP000504635">
    <property type="component" value="Unplaced"/>
</dbReference>
<dbReference type="GO" id="GO:0005886">
    <property type="term" value="C:plasma membrane"/>
    <property type="evidence" value="ECO:0007669"/>
    <property type="project" value="TreeGrafter"/>
</dbReference>
<evidence type="ECO:0000256" key="9">
    <source>
        <dbReference type="ARBA" id="ARBA00023170"/>
    </source>
</evidence>
<dbReference type="SMART" id="SM00369">
    <property type="entry name" value="LRR_TYP"/>
    <property type="match status" value="13"/>
</dbReference>
<dbReference type="PANTHER" id="PTHR24365:SF541">
    <property type="entry name" value="PROTEIN TOLL-RELATED"/>
    <property type="match status" value="1"/>
</dbReference>
<dbReference type="GO" id="GO:0038023">
    <property type="term" value="F:signaling receptor activity"/>
    <property type="evidence" value="ECO:0007669"/>
    <property type="project" value="TreeGrafter"/>
</dbReference>
<dbReference type="SUPFAM" id="SSF52075">
    <property type="entry name" value="Outer arm dynein light chain 1"/>
    <property type="match status" value="1"/>
</dbReference>
<dbReference type="Gene3D" id="3.80.10.10">
    <property type="entry name" value="Ribonuclease Inhibitor"/>
    <property type="match status" value="4"/>
</dbReference>
<protein>
    <submittedName>
        <fullName evidence="15">Protein toll-like isoform X1</fullName>
    </submittedName>
</protein>
<evidence type="ECO:0000256" key="5">
    <source>
        <dbReference type="ARBA" id="ARBA00022729"/>
    </source>
</evidence>
<evidence type="ECO:0000256" key="12">
    <source>
        <dbReference type="SAM" id="SignalP"/>
    </source>
</evidence>
<dbReference type="InterPro" id="IPR003591">
    <property type="entry name" value="Leu-rich_rpt_typical-subtyp"/>
</dbReference>
<dbReference type="SMART" id="SM00364">
    <property type="entry name" value="LRR_BAC"/>
    <property type="match status" value="6"/>
</dbReference>
<dbReference type="PROSITE" id="PS51450">
    <property type="entry name" value="LRR"/>
    <property type="match status" value="5"/>
</dbReference>
<dbReference type="SUPFAM" id="SSF52200">
    <property type="entry name" value="Toll/Interleukin receptor TIR domain"/>
    <property type="match status" value="1"/>
</dbReference>
<dbReference type="Pfam" id="PF13676">
    <property type="entry name" value="TIR_2"/>
    <property type="match status" value="1"/>
</dbReference>
<accession>A0A6J2XUF3</accession>
<dbReference type="OrthoDB" id="1421090at2759"/>
<dbReference type="GeneID" id="115881356"/>
<comment type="subcellular location">
    <subcellularLocation>
        <location evidence="1">Membrane</location>
        <topology evidence="1">Single-pass membrane protein</topology>
    </subcellularLocation>
</comment>
<evidence type="ECO:0000256" key="8">
    <source>
        <dbReference type="ARBA" id="ARBA00023136"/>
    </source>
</evidence>
<dbReference type="GO" id="GO:0007165">
    <property type="term" value="P:signal transduction"/>
    <property type="evidence" value="ECO:0007669"/>
    <property type="project" value="InterPro"/>
</dbReference>
<gene>
    <name evidence="15" type="primary">LOC115881356</name>
</gene>
<sequence>MLWLISKRTPRMSSFQWRLLVTVLACFCSMGLTYGHELCPPSINCDCFLGTYNTELQCPKYVGSVGITIITGEKVDVECVTEDILDPDIIPNFDAHRERKFVLKYCNFNSTFEDIFRKFQMTKVERIVFEQMGVQTTEYLNVSKELLRGLSDLSFLSLTFSKPVFETDFLKNVTKLRSLYLNSNQITSINWTFEHVPDLEHLDVSRNQIENLTDGTFKDLKNLNVLHLWGNQIQSLRRKTFTGLENLNLVELYSNQVTNLPEDTFYDLVNVENIGLRANKIEHVHGKTFRNNHLLQNVRLDFNKIQTLEDYLFSNFSNLNSVELNDNKLQSIPEHTFTNSTSLVEIKLQNNKLETLPEKLFDGLKNLLKLDLSSNSLKSLSNDVFSSLEKLNELYLGSNLLEEISDVVFGKLKSLDTLNLSKNRIVTIEILAFSQTPLVFLDLSYNMWNNSYLEGFGSPLGECVKAKELILHHNNITEAIEIHSLISLTLLDLSYNDITKVPIDLYASGADIVVNFTHNKIKTVGNFIEAKYIVKWNLEENQSPLGQAVIDVNDNPISCDCANYELIKYNNLDYPNLTQAIDIKQENLYCPNSHSLKIEDIKPWNIYCSTDSCSDICSCSYQPYYKAVMVDCSYRNLTQYPDFNLNLITSDSYQQTVLNLTGNQLTAGPRDDVNYQNVTRLDLSRNRINNISWIPPKIKELNLQGNKLTVLDHEIVDVLNKTSSIEKLILKDNPWVCDCKLFDLQKYLMQNYKKVQTADVFCHNTNTLLEKTFDLCKTSRYLTIMLPIALSMLLAFAVMAAIYYRYQTEIKIYLYAKNLCLWFVTEEELDKDKTYDVFVSYSQEDEKFVVEHLVPELESGEHPFKVCIHIRDWIPGDMIAEQIVRSVNESRRTLVVLSNNFLKSVWGKMEFRTAHTQAMSEGRARVIVVILGDLDEEKIDDELKSYLKTNTYVKWGDRYFWNKLKYAMPHSRNGFYARNRKMMLKIDDKFILVPPSPTKTSTPPITLNPSLLEKSEIKLDIPRNFDEVNPDSVKLTIQ</sequence>
<dbReference type="SUPFAM" id="SSF52058">
    <property type="entry name" value="L domain-like"/>
    <property type="match status" value="2"/>
</dbReference>
<name>A0A6J2XUF3_SITOR</name>
<keyword evidence="9" id="KW-0675">Receptor</keyword>
<dbReference type="Gene3D" id="3.40.50.10140">
    <property type="entry name" value="Toll/interleukin-1 receptor homology (TIR) domain"/>
    <property type="match status" value="1"/>
</dbReference>
<keyword evidence="6" id="KW-0677">Repeat</keyword>
<evidence type="ECO:0000259" key="13">
    <source>
        <dbReference type="PROSITE" id="PS50104"/>
    </source>
</evidence>
<dbReference type="FunFam" id="3.80.10.10:FF:001164">
    <property type="entry name" value="GH01279p"/>
    <property type="match status" value="1"/>
</dbReference>
<dbReference type="InterPro" id="IPR000157">
    <property type="entry name" value="TIR_dom"/>
</dbReference>
<dbReference type="AlphaFoldDB" id="A0A6J2XUF3"/>
<dbReference type="SMART" id="SM00255">
    <property type="entry name" value="TIR"/>
    <property type="match status" value="1"/>
</dbReference>
<dbReference type="PANTHER" id="PTHR24365">
    <property type="entry name" value="TOLL-LIKE RECEPTOR"/>
    <property type="match status" value="1"/>
</dbReference>
<feature type="domain" description="TIR" evidence="13">
    <location>
        <begin position="833"/>
        <end position="968"/>
    </location>
</feature>
<evidence type="ECO:0000256" key="11">
    <source>
        <dbReference type="SAM" id="Phobius"/>
    </source>
</evidence>
<dbReference type="SMART" id="SM00365">
    <property type="entry name" value="LRR_SD22"/>
    <property type="match status" value="8"/>
</dbReference>
<dbReference type="RefSeq" id="XP_030754661.1">
    <property type="nucleotide sequence ID" value="XM_030898801.1"/>
</dbReference>
<evidence type="ECO:0000256" key="10">
    <source>
        <dbReference type="ARBA" id="ARBA00023180"/>
    </source>
</evidence>
<evidence type="ECO:0000313" key="14">
    <source>
        <dbReference type="Proteomes" id="UP000504635"/>
    </source>
</evidence>
<dbReference type="InterPro" id="IPR035897">
    <property type="entry name" value="Toll_tir_struct_dom_sf"/>
</dbReference>
<dbReference type="FunFam" id="3.40.50.10140:FF:000020">
    <property type="entry name" value="Blast:Protein toll"/>
    <property type="match status" value="1"/>
</dbReference>
<keyword evidence="3" id="KW-0433">Leucine-rich repeat</keyword>
<dbReference type="KEGG" id="soy:115881356"/>
<dbReference type="Pfam" id="PF13855">
    <property type="entry name" value="LRR_8"/>
    <property type="match status" value="1"/>
</dbReference>
<feature type="transmembrane region" description="Helical" evidence="11">
    <location>
        <begin position="781"/>
        <end position="804"/>
    </location>
</feature>
<keyword evidence="10" id="KW-0325">Glycoprotein</keyword>
<dbReference type="PROSITE" id="PS50104">
    <property type="entry name" value="TIR"/>
    <property type="match status" value="1"/>
</dbReference>
<keyword evidence="8 11" id="KW-0472">Membrane</keyword>
<keyword evidence="5 12" id="KW-0732">Signal</keyword>
<dbReference type="InterPro" id="IPR026906">
    <property type="entry name" value="LRR_5"/>
</dbReference>
<evidence type="ECO:0000256" key="7">
    <source>
        <dbReference type="ARBA" id="ARBA00022989"/>
    </source>
</evidence>
<evidence type="ECO:0000256" key="1">
    <source>
        <dbReference type="ARBA" id="ARBA00004167"/>
    </source>
</evidence>
<feature type="signal peptide" evidence="12">
    <location>
        <begin position="1"/>
        <end position="35"/>
    </location>
</feature>
<comment type="similarity">
    <text evidence="2">Belongs to the Toll-like receptor family.</text>
</comment>
<feature type="chain" id="PRO_5026908319" evidence="12">
    <location>
        <begin position="36"/>
        <end position="1038"/>
    </location>
</feature>
<evidence type="ECO:0000313" key="15">
    <source>
        <dbReference type="RefSeq" id="XP_030754661.1"/>
    </source>
</evidence>
<reference evidence="15" key="1">
    <citation type="submission" date="2025-08" db="UniProtKB">
        <authorList>
            <consortium name="RefSeq"/>
        </authorList>
    </citation>
    <scope>IDENTIFICATION</scope>
    <source>
        <tissue evidence="15">Gonads</tissue>
    </source>
</reference>
<keyword evidence="4 11" id="KW-0812">Transmembrane</keyword>
<dbReference type="InterPro" id="IPR032675">
    <property type="entry name" value="LRR_dom_sf"/>
</dbReference>
<dbReference type="FunCoup" id="A0A6J2XUF3">
    <property type="interactions" value="70"/>
</dbReference>
<evidence type="ECO:0000256" key="3">
    <source>
        <dbReference type="ARBA" id="ARBA00022614"/>
    </source>
</evidence>
<evidence type="ECO:0000256" key="4">
    <source>
        <dbReference type="ARBA" id="ARBA00022692"/>
    </source>
</evidence>
<dbReference type="PRINTS" id="PR01537">
    <property type="entry name" value="INTRLKN1R1F"/>
</dbReference>
<evidence type="ECO:0000256" key="6">
    <source>
        <dbReference type="ARBA" id="ARBA00022737"/>
    </source>
</evidence>
<organism evidence="14 15">
    <name type="scientific">Sitophilus oryzae</name>
    <name type="common">Rice weevil</name>
    <name type="synonym">Curculio oryzae</name>
    <dbReference type="NCBI Taxonomy" id="7048"/>
    <lineage>
        <taxon>Eukaryota</taxon>
        <taxon>Metazoa</taxon>
        <taxon>Ecdysozoa</taxon>
        <taxon>Arthropoda</taxon>
        <taxon>Hexapoda</taxon>
        <taxon>Insecta</taxon>
        <taxon>Pterygota</taxon>
        <taxon>Neoptera</taxon>
        <taxon>Endopterygota</taxon>
        <taxon>Coleoptera</taxon>
        <taxon>Polyphaga</taxon>
        <taxon>Cucujiformia</taxon>
        <taxon>Curculionidae</taxon>
        <taxon>Dryophthorinae</taxon>
        <taxon>Sitophilus</taxon>
    </lineage>
</organism>
<keyword evidence="14" id="KW-1185">Reference proteome</keyword>
<dbReference type="InterPro" id="IPR001611">
    <property type="entry name" value="Leu-rich_rpt"/>
</dbReference>
<keyword evidence="7 11" id="KW-1133">Transmembrane helix</keyword>